<name>A0A1I1W1H9_9RHOB</name>
<organism evidence="1 2">
    <name type="scientific">Roseivivax sediminis</name>
    <dbReference type="NCBI Taxonomy" id="936889"/>
    <lineage>
        <taxon>Bacteria</taxon>
        <taxon>Pseudomonadati</taxon>
        <taxon>Pseudomonadota</taxon>
        <taxon>Alphaproteobacteria</taxon>
        <taxon>Rhodobacterales</taxon>
        <taxon>Roseobacteraceae</taxon>
        <taxon>Roseivivax</taxon>
    </lineage>
</organism>
<proteinExistence type="predicted"/>
<dbReference type="RefSeq" id="WP_149755285.1">
    <property type="nucleotide sequence ID" value="NZ_FOMS01000004.1"/>
</dbReference>
<evidence type="ECO:0000313" key="2">
    <source>
        <dbReference type="Proteomes" id="UP000325289"/>
    </source>
</evidence>
<evidence type="ECO:0000313" key="1">
    <source>
        <dbReference type="EMBL" id="SFD88228.1"/>
    </source>
</evidence>
<dbReference type="Proteomes" id="UP000325289">
    <property type="component" value="Unassembled WGS sequence"/>
</dbReference>
<reference evidence="1 2" key="1">
    <citation type="submission" date="2016-10" db="EMBL/GenBank/DDBJ databases">
        <authorList>
            <person name="Varghese N."/>
            <person name="Submissions S."/>
        </authorList>
    </citation>
    <scope>NUCLEOTIDE SEQUENCE [LARGE SCALE GENOMIC DNA]</scope>
    <source>
        <strain evidence="2">YIM D21,KCTC 23444,ACCC 10710</strain>
    </source>
</reference>
<dbReference type="EMBL" id="FOMS01000004">
    <property type="protein sequence ID" value="SFD88228.1"/>
    <property type="molecule type" value="Genomic_DNA"/>
</dbReference>
<keyword evidence="2" id="KW-1185">Reference proteome</keyword>
<protein>
    <submittedName>
        <fullName evidence="1">Uncharacterized protein</fullName>
    </submittedName>
</protein>
<accession>A0A1I1W1H9</accession>
<dbReference type="AlphaFoldDB" id="A0A1I1W1H9"/>
<gene>
    <name evidence="1" type="ORF">SAMN04515678_10431</name>
</gene>
<sequence length="95" mass="11332">MDERDKDEKIRKLSEENAELNYKLADKRLEHFERYSRVQFLLEALFSYIVDEPARRHITLILNQMDADLRVGDDKPDPVQDELRAYVADPARRLN</sequence>